<sequence>MSGMPPRSIAAGSPRQPGFRSATEPRTGFRHAARTSTRPRREVRLPQATGGPVSGQITGSGRNLRHQTGTWNTLLQVPGPHFLSPPQPSHPDPARESHHPDETGHTPGNPPIHRARIAGCFTASVKQPASHHITRYRAGPVTQNQARQPNTSPPITSRAETARATTSTPRTPSGPQPSPLGFGTGSTPARDHSGELLRDSCLLPWSGWWESRGELARSRRDADEGGALDSHQPD</sequence>
<feature type="compositionally biased region" description="Polar residues" evidence="1">
    <location>
        <begin position="141"/>
        <end position="155"/>
    </location>
</feature>
<feature type="compositionally biased region" description="Basic and acidic residues" evidence="1">
    <location>
        <begin position="92"/>
        <end position="104"/>
    </location>
</feature>
<dbReference type="EMBL" id="SLWR01000001">
    <property type="protein sequence ID" value="TCO51148.1"/>
    <property type="molecule type" value="Genomic_DNA"/>
</dbReference>
<comment type="caution">
    <text evidence="2">The sequence shown here is derived from an EMBL/GenBank/DDBJ whole genome shotgun (WGS) entry which is preliminary data.</text>
</comment>
<accession>A0A4R2J2Q2</accession>
<dbReference type="AlphaFoldDB" id="A0A4R2J2Q2"/>
<feature type="region of interest" description="Disordered" evidence="1">
    <location>
        <begin position="213"/>
        <end position="234"/>
    </location>
</feature>
<reference evidence="2 3" key="1">
    <citation type="journal article" date="2015" name="Stand. Genomic Sci.">
        <title>Genomic Encyclopedia of Bacterial and Archaeal Type Strains, Phase III: the genomes of soil and plant-associated and newly described type strains.</title>
        <authorList>
            <person name="Whitman W.B."/>
            <person name="Woyke T."/>
            <person name="Klenk H.P."/>
            <person name="Zhou Y."/>
            <person name="Lilburn T.G."/>
            <person name="Beck B.J."/>
            <person name="De Vos P."/>
            <person name="Vandamme P."/>
            <person name="Eisen J.A."/>
            <person name="Garrity G."/>
            <person name="Hugenholtz P."/>
            <person name="Kyrpides N.C."/>
        </authorList>
    </citation>
    <scope>NUCLEOTIDE SEQUENCE [LARGE SCALE GENOMIC DNA]</scope>
    <source>
        <strain evidence="2 3">VKM Ac-2541</strain>
    </source>
</reference>
<feature type="region of interest" description="Disordered" evidence="1">
    <location>
        <begin position="1"/>
        <end position="114"/>
    </location>
</feature>
<name>A0A4R2J2Q2_9ACTN</name>
<organism evidence="2 3">
    <name type="scientific">Kribbella antiqua</name>
    <dbReference type="NCBI Taxonomy" id="2512217"/>
    <lineage>
        <taxon>Bacteria</taxon>
        <taxon>Bacillati</taxon>
        <taxon>Actinomycetota</taxon>
        <taxon>Actinomycetes</taxon>
        <taxon>Propionibacteriales</taxon>
        <taxon>Kribbellaceae</taxon>
        <taxon>Kribbella</taxon>
    </lineage>
</organism>
<keyword evidence="3" id="KW-1185">Reference proteome</keyword>
<protein>
    <submittedName>
        <fullName evidence="2">Uncharacterized protein</fullName>
    </submittedName>
</protein>
<gene>
    <name evidence="2" type="ORF">EV646_101131</name>
</gene>
<evidence type="ECO:0000313" key="2">
    <source>
        <dbReference type="EMBL" id="TCO51148.1"/>
    </source>
</evidence>
<evidence type="ECO:0000313" key="3">
    <source>
        <dbReference type="Proteomes" id="UP000295573"/>
    </source>
</evidence>
<feature type="compositionally biased region" description="Polar residues" evidence="1">
    <location>
        <begin position="55"/>
        <end position="75"/>
    </location>
</feature>
<proteinExistence type="predicted"/>
<evidence type="ECO:0000256" key="1">
    <source>
        <dbReference type="SAM" id="MobiDB-lite"/>
    </source>
</evidence>
<feature type="compositionally biased region" description="Low complexity" evidence="1">
    <location>
        <begin position="156"/>
        <end position="171"/>
    </location>
</feature>
<feature type="compositionally biased region" description="Basic and acidic residues" evidence="1">
    <location>
        <begin position="213"/>
        <end position="223"/>
    </location>
</feature>
<feature type="region of interest" description="Disordered" evidence="1">
    <location>
        <begin position="136"/>
        <end position="195"/>
    </location>
</feature>
<dbReference type="Proteomes" id="UP000295573">
    <property type="component" value="Unassembled WGS sequence"/>
</dbReference>